<proteinExistence type="predicted"/>
<keyword evidence="2" id="KW-1185">Reference proteome</keyword>
<comment type="caution">
    <text evidence="1">The sequence shown here is derived from an EMBL/GenBank/DDBJ whole genome shotgun (WGS) entry which is preliminary data.</text>
</comment>
<protein>
    <submittedName>
        <fullName evidence="1">Uncharacterized protein</fullName>
    </submittedName>
</protein>
<dbReference type="EMBL" id="JACJQL010000079">
    <property type="protein sequence ID" value="MBD2255138.1"/>
    <property type="molecule type" value="Genomic_DNA"/>
</dbReference>
<sequence length="50" mass="5611">MSRTDRFLYGDTMTQKRQQQTLTEALAADSISQQEASSKLVEISGLLTDF</sequence>
<organism evidence="1 2">
    <name type="scientific">Nostoc parmelioides FACHB-3921</name>
    <dbReference type="NCBI Taxonomy" id="2692909"/>
    <lineage>
        <taxon>Bacteria</taxon>
        <taxon>Bacillati</taxon>
        <taxon>Cyanobacteriota</taxon>
        <taxon>Cyanophyceae</taxon>
        <taxon>Nostocales</taxon>
        <taxon>Nostocaceae</taxon>
        <taxon>Nostoc</taxon>
    </lineage>
</organism>
<accession>A0ABR8BMJ3</accession>
<evidence type="ECO:0000313" key="2">
    <source>
        <dbReference type="Proteomes" id="UP000621307"/>
    </source>
</evidence>
<evidence type="ECO:0000313" key="1">
    <source>
        <dbReference type="EMBL" id="MBD2255138.1"/>
    </source>
</evidence>
<gene>
    <name evidence="1" type="ORF">H6G14_28365</name>
</gene>
<dbReference type="Proteomes" id="UP000621307">
    <property type="component" value="Unassembled WGS sequence"/>
</dbReference>
<reference evidence="1 2" key="1">
    <citation type="journal article" date="2020" name="ISME J.">
        <title>Comparative genomics reveals insights into cyanobacterial evolution and habitat adaptation.</title>
        <authorList>
            <person name="Chen M.Y."/>
            <person name="Teng W.K."/>
            <person name="Zhao L."/>
            <person name="Hu C.X."/>
            <person name="Zhou Y.K."/>
            <person name="Han B.P."/>
            <person name="Song L.R."/>
            <person name="Shu W.S."/>
        </authorList>
    </citation>
    <scope>NUCLEOTIDE SEQUENCE [LARGE SCALE GENOMIC DNA]</scope>
    <source>
        <strain evidence="1 2">FACHB-3921</strain>
    </source>
</reference>
<name>A0ABR8BMJ3_9NOSO</name>